<dbReference type="HOGENOM" id="CLU_2357535_0_0_6"/>
<dbReference type="OrthoDB" id="7029768at2"/>
<evidence type="ECO:0000313" key="4">
    <source>
        <dbReference type="Proteomes" id="UP000000686"/>
    </source>
</evidence>
<protein>
    <recommendedName>
        <fullName evidence="2">Arc-like DNA binding domain-containing protein</fullName>
    </recommendedName>
</protein>
<dbReference type="KEGG" id="pfv:Psefu_2186"/>
<feature type="region of interest" description="Disordered" evidence="1">
    <location>
        <begin position="69"/>
        <end position="94"/>
    </location>
</feature>
<dbReference type="RefSeq" id="WP_013791284.1">
    <property type="nucleotide sequence ID" value="NC_015556.1"/>
</dbReference>
<keyword evidence="4" id="KW-1185">Reference proteome</keyword>
<feature type="domain" description="Arc-like DNA binding" evidence="2">
    <location>
        <begin position="8"/>
        <end position="52"/>
    </location>
</feature>
<dbReference type="STRING" id="743720.Psefu_2186"/>
<sequence>MQKPGSTSRTADKFVIRLPDGMRKAIEELATTNHSSMNTEMVLALEAHLESQSRQKLLLDTLQAQVSDAKVPAREQPQQQAEVDYIDGLKKDTH</sequence>
<organism evidence="3 4">
    <name type="scientific">Pseudomonas fulva (strain 12-X)</name>
    <dbReference type="NCBI Taxonomy" id="743720"/>
    <lineage>
        <taxon>Bacteria</taxon>
        <taxon>Pseudomonadati</taxon>
        <taxon>Pseudomonadota</taxon>
        <taxon>Gammaproteobacteria</taxon>
        <taxon>Pseudomonadales</taxon>
        <taxon>Pseudomonadaceae</taxon>
        <taxon>Pseudomonas</taxon>
    </lineage>
</organism>
<reference evidence="3 4" key="1">
    <citation type="submission" date="2011-04" db="EMBL/GenBank/DDBJ databases">
        <title>Complete sequence of Pseudomonas fulva 12-X.</title>
        <authorList>
            <consortium name="US DOE Joint Genome Institute"/>
            <person name="Lucas S."/>
            <person name="Han J."/>
            <person name="Lapidus A."/>
            <person name="Cheng J.-F."/>
            <person name="Goodwin L."/>
            <person name="Pitluck S."/>
            <person name="Peters L."/>
            <person name="Mikhailova N."/>
            <person name="Pagani I."/>
            <person name="Davenport K."/>
            <person name="Han C."/>
            <person name="Tapia R."/>
            <person name="Land M."/>
            <person name="Hauser L."/>
            <person name="Kyrpides N."/>
            <person name="Ivanova N."/>
            <person name="Pagani I."/>
            <person name="Lcollab F.I."/>
            <person name="Woyke T."/>
        </authorList>
    </citation>
    <scope>NUCLEOTIDE SEQUENCE [LARGE SCALE GENOMIC DNA]</scope>
    <source>
        <strain evidence="4">12-X</strain>
    </source>
</reference>
<gene>
    <name evidence="3" type="ordered locus">Psefu_2186</name>
</gene>
<name>F6AAV1_PSEF1</name>
<dbReference type="SUPFAM" id="SSF47598">
    <property type="entry name" value="Ribbon-helix-helix"/>
    <property type="match status" value="1"/>
</dbReference>
<dbReference type="Gene3D" id="1.10.1220.10">
    <property type="entry name" value="Met repressor-like"/>
    <property type="match status" value="1"/>
</dbReference>
<dbReference type="InterPro" id="IPR005569">
    <property type="entry name" value="Arc_DNA-bd_dom"/>
</dbReference>
<evidence type="ECO:0000259" key="2">
    <source>
        <dbReference type="Pfam" id="PF03869"/>
    </source>
</evidence>
<evidence type="ECO:0000256" key="1">
    <source>
        <dbReference type="SAM" id="MobiDB-lite"/>
    </source>
</evidence>
<dbReference type="InterPro" id="IPR013321">
    <property type="entry name" value="Arc_rbn_hlx_hlx"/>
</dbReference>
<dbReference type="GO" id="GO:0006355">
    <property type="term" value="P:regulation of DNA-templated transcription"/>
    <property type="evidence" value="ECO:0007669"/>
    <property type="project" value="InterPro"/>
</dbReference>
<dbReference type="GO" id="GO:0003677">
    <property type="term" value="F:DNA binding"/>
    <property type="evidence" value="ECO:0007669"/>
    <property type="project" value="InterPro"/>
</dbReference>
<dbReference type="InterPro" id="IPR010985">
    <property type="entry name" value="Ribbon_hlx_hlx"/>
</dbReference>
<dbReference type="Pfam" id="PF03869">
    <property type="entry name" value="Arc"/>
    <property type="match status" value="1"/>
</dbReference>
<dbReference type="AlphaFoldDB" id="F6AAV1"/>
<evidence type="ECO:0000313" key="3">
    <source>
        <dbReference type="EMBL" id="AEF22154.1"/>
    </source>
</evidence>
<accession>F6AAV1</accession>
<proteinExistence type="predicted"/>
<dbReference type="Proteomes" id="UP000000686">
    <property type="component" value="Chromosome"/>
</dbReference>
<dbReference type="EMBL" id="CP002727">
    <property type="protein sequence ID" value="AEF22154.1"/>
    <property type="molecule type" value="Genomic_DNA"/>
</dbReference>